<organism evidence="1 2">
    <name type="scientific">Camellia lanceoleosa</name>
    <dbReference type="NCBI Taxonomy" id="1840588"/>
    <lineage>
        <taxon>Eukaryota</taxon>
        <taxon>Viridiplantae</taxon>
        <taxon>Streptophyta</taxon>
        <taxon>Embryophyta</taxon>
        <taxon>Tracheophyta</taxon>
        <taxon>Spermatophyta</taxon>
        <taxon>Magnoliopsida</taxon>
        <taxon>eudicotyledons</taxon>
        <taxon>Gunneridae</taxon>
        <taxon>Pentapetalae</taxon>
        <taxon>asterids</taxon>
        <taxon>Ericales</taxon>
        <taxon>Theaceae</taxon>
        <taxon>Camellia</taxon>
    </lineage>
</organism>
<proteinExistence type="predicted"/>
<dbReference type="Proteomes" id="UP001060215">
    <property type="component" value="Chromosome 2"/>
</dbReference>
<protein>
    <submittedName>
        <fullName evidence="1">Uncharacterized protein</fullName>
    </submittedName>
</protein>
<gene>
    <name evidence="1" type="ORF">LOK49_LG04G03535</name>
</gene>
<evidence type="ECO:0000313" key="1">
    <source>
        <dbReference type="EMBL" id="KAI8018697.1"/>
    </source>
</evidence>
<reference evidence="1 2" key="1">
    <citation type="journal article" date="2022" name="Plant J.">
        <title>Chromosome-level genome of Camellia lanceoleosa provides a valuable resource for understanding genome evolution and self-incompatibility.</title>
        <authorList>
            <person name="Gong W."/>
            <person name="Xiao S."/>
            <person name="Wang L."/>
            <person name="Liao Z."/>
            <person name="Chang Y."/>
            <person name="Mo W."/>
            <person name="Hu G."/>
            <person name="Li W."/>
            <person name="Zhao G."/>
            <person name="Zhu H."/>
            <person name="Hu X."/>
            <person name="Ji K."/>
            <person name="Xiang X."/>
            <person name="Song Q."/>
            <person name="Yuan D."/>
            <person name="Jin S."/>
            <person name="Zhang L."/>
        </authorList>
    </citation>
    <scope>NUCLEOTIDE SEQUENCE [LARGE SCALE GENOMIC DNA]</scope>
    <source>
        <strain evidence="1">SQ_2022a</strain>
    </source>
</reference>
<accession>A0ACC0I0A1</accession>
<comment type="caution">
    <text evidence="1">The sequence shown here is derived from an EMBL/GenBank/DDBJ whole genome shotgun (WGS) entry which is preliminary data.</text>
</comment>
<evidence type="ECO:0000313" key="2">
    <source>
        <dbReference type="Proteomes" id="UP001060215"/>
    </source>
</evidence>
<dbReference type="EMBL" id="CM045759">
    <property type="protein sequence ID" value="KAI8018697.1"/>
    <property type="molecule type" value="Genomic_DNA"/>
</dbReference>
<keyword evidence="2" id="KW-1185">Reference proteome</keyword>
<name>A0ACC0I0A1_9ERIC</name>
<sequence length="231" mass="25731">MLFAYTIESSPCGDNCEGGANLIDLAGFESSKAETTGVRRKEGTYVNKSLPTLGTMRPQQFLFYQQLHSMSLNKLKLNSHYSRATNALKKQMWAEVQLDKHLHVIYSNEDQKFDKDITVGLICSELLNLAEYNVHMAKLLDEGIVRIKAATEFAISLIQTLLINDSKVYDALAKGGNVGHLHKLLGIESSSKAFLEHGIPDNPEMVVELMQKACFAFVTVLVKVFLRAYAS</sequence>